<organism evidence="1 2">
    <name type="scientific">Methanobrevibacter oralis</name>
    <dbReference type="NCBI Taxonomy" id="66851"/>
    <lineage>
        <taxon>Archaea</taxon>
        <taxon>Methanobacteriati</taxon>
        <taxon>Methanobacteriota</taxon>
        <taxon>Methanomada group</taxon>
        <taxon>Methanobacteria</taxon>
        <taxon>Methanobacteriales</taxon>
        <taxon>Methanobacteriaceae</taxon>
        <taxon>Methanobrevibacter</taxon>
    </lineage>
</organism>
<name>A0A166CDK3_METOA</name>
<evidence type="ECO:0000313" key="1">
    <source>
        <dbReference type="EMBL" id="KZX13417.1"/>
    </source>
</evidence>
<dbReference type="SUPFAM" id="SSF54862">
    <property type="entry name" value="4Fe-4S ferredoxins"/>
    <property type="match status" value="1"/>
</dbReference>
<dbReference type="RefSeq" id="WP_156482689.1">
    <property type="nucleotide sequence ID" value="NZ_LT985101.1"/>
</dbReference>
<sequence>MISKTCGICIARCPHSAFYDEKIIKKTCLAYKDGCSKCLIMCPFHKQDYEKVKKKI</sequence>
<accession>A0A166CDK3</accession>
<dbReference type="Proteomes" id="UP000077428">
    <property type="component" value="Unassembled WGS sequence"/>
</dbReference>
<keyword evidence="2" id="KW-1185">Reference proteome</keyword>
<dbReference type="EMBL" id="LWMU01000050">
    <property type="protein sequence ID" value="KZX13417.1"/>
    <property type="molecule type" value="Genomic_DNA"/>
</dbReference>
<gene>
    <name evidence="1" type="ORF">MBORA_06450</name>
</gene>
<proteinExistence type="predicted"/>
<evidence type="ECO:0008006" key="3">
    <source>
        <dbReference type="Google" id="ProtNLM"/>
    </source>
</evidence>
<dbReference type="AlphaFoldDB" id="A0A166CDK3"/>
<dbReference type="STRING" id="66851.MBORA_06450"/>
<evidence type="ECO:0000313" key="2">
    <source>
        <dbReference type="Proteomes" id="UP000077428"/>
    </source>
</evidence>
<protein>
    <recommendedName>
        <fullName evidence="3">4Fe-4S ferredoxin-type domain-containing protein</fullName>
    </recommendedName>
</protein>
<dbReference type="OrthoDB" id="57427at2157"/>
<comment type="caution">
    <text evidence="1">The sequence shown here is derived from an EMBL/GenBank/DDBJ whole genome shotgun (WGS) entry which is preliminary data.</text>
</comment>
<reference evidence="2" key="1">
    <citation type="journal article" date="2016" name="Genome Announc.">
        <title>Draft Genome Sequences of Methanobrevibacter curvatus DSM11111, Methanobrevibacter cuticularis DSM11139, Methanobrevibacter filiformis DSM11501, and Methanobrevibacter oralis DSM7256.</title>
        <authorList>
            <person name="Poehlein A."/>
            <person name="Seedorf H."/>
        </authorList>
    </citation>
    <scope>NUCLEOTIDE SEQUENCE [LARGE SCALE GENOMIC DNA]</scope>
    <source>
        <strain evidence="2">DSM 7256 / JCM 30027 / ZR</strain>
    </source>
</reference>
<dbReference type="PATRIC" id="fig|66851.6.peg.712"/>